<dbReference type="InterPro" id="IPR001373">
    <property type="entry name" value="Cullin_N"/>
</dbReference>
<dbReference type="Gene3D" id="3.30.230.130">
    <property type="entry name" value="Cullin, Chain C, Domain 2"/>
    <property type="match status" value="1"/>
</dbReference>
<dbReference type="Gene3D" id="1.20.1310.10">
    <property type="entry name" value="Cullin Repeats"/>
    <property type="match status" value="2"/>
</dbReference>
<evidence type="ECO:0000259" key="5">
    <source>
        <dbReference type="PROSITE" id="PS50069"/>
    </source>
</evidence>
<name>A0A1E3QQ57_9ASCO</name>
<dbReference type="Pfam" id="PF00888">
    <property type="entry name" value="Cullin"/>
    <property type="match status" value="1"/>
</dbReference>
<dbReference type="InterPro" id="IPR036390">
    <property type="entry name" value="WH_DNA-bd_sf"/>
</dbReference>
<dbReference type="SUPFAM" id="SSF74788">
    <property type="entry name" value="Cullin repeat-like"/>
    <property type="match status" value="1"/>
</dbReference>
<dbReference type="InterPro" id="IPR045093">
    <property type="entry name" value="Cullin"/>
</dbReference>
<feature type="domain" description="Cullin family profile" evidence="5">
    <location>
        <begin position="455"/>
        <end position="674"/>
    </location>
</feature>
<dbReference type="SUPFAM" id="SSF75632">
    <property type="entry name" value="Cullin homology domain"/>
    <property type="match status" value="1"/>
</dbReference>
<keyword evidence="7" id="KW-1185">Reference proteome</keyword>
<dbReference type="Proteomes" id="UP000094336">
    <property type="component" value="Unassembled WGS sequence"/>
</dbReference>
<dbReference type="GO" id="GO:0006511">
    <property type="term" value="P:ubiquitin-dependent protein catabolic process"/>
    <property type="evidence" value="ECO:0007669"/>
    <property type="project" value="InterPro"/>
</dbReference>
<evidence type="ECO:0000256" key="4">
    <source>
        <dbReference type="SAM" id="MobiDB-lite"/>
    </source>
</evidence>
<proteinExistence type="inferred from homology"/>
<dbReference type="EMBL" id="KV454433">
    <property type="protein sequence ID" value="ODQ79097.1"/>
    <property type="molecule type" value="Genomic_DNA"/>
</dbReference>
<feature type="region of interest" description="Disordered" evidence="4">
    <location>
        <begin position="28"/>
        <end position="50"/>
    </location>
</feature>
<dbReference type="PANTHER" id="PTHR11932">
    <property type="entry name" value="CULLIN"/>
    <property type="match status" value="1"/>
</dbReference>
<dbReference type="SUPFAM" id="SSF46785">
    <property type="entry name" value="Winged helix' DNA-binding domain"/>
    <property type="match status" value="1"/>
</dbReference>
<dbReference type="InterPro" id="IPR016159">
    <property type="entry name" value="Cullin_repeat-like_dom_sf"/>
</dbReference>
<evidence type="ECO:0000256" key="3">
    <source>
        <dbReference type="RuleBase" id="RU003829"/>
    </source>
</evidence>
<dbReference type="InterPro" id="IPR059120">
    <property type="entry name" value="Cullin-like_AB"/>
</dbReference>
<dbReference type="Pfam" id="PF10557">
    <property type="entry name" value="Cullin_Nedd8"/>
    <property type="match status" value="1"/>
</dbReference>
<dbReference type="Pfam" id="PF26557">
    <property type="entry name" value="Cullin_AB"/>
    <property type="match status" value="1"/>
</dbReference>
<dbReference type="InterPro" id="IPR019559">
    <property type="entry name" value="Cullin_neddylation_domain"/>
</dbReference>
<sequence length="801" mass="91452">MSLLSFKPITSSDATGIFTVNRSRPVRSHLEQPHNHPSHNPPSEPQPLVKRVQSSRPTNYADAIEKLDRAVDRIFENEPLHTSYEALYRVVEYLCRNNKPTELYVHIKGKLETYFGIHVTDRILETLGNNSIMSFLGLYRTWEAKLAVLSKVYMYLDKTYLLSSPTKLEVRGTGLKVLVDDLLAKNDLGVLEEGTEKESRALLMHSFSELMESMRVQAVHEYDPERGIKFDPAMAAEAREFLTVVTALDTENNIRLEEVVRVATASQYRNLLEFFWENWPVDYILYVSSLLDCEITFFAGSPTPFVADITARIKFHLLYDDAAKVLPLCMLNAMDGILDNCVSSKSMQQVLYFFTTERQYLPGCIEQWGKKIHSVVDETIKGCRRTDPSQFIRNLMTLQNKFMEVLRTNFSTPVMAAYAERFGDAPAEDHTDILAQFDLKTRQAFREGVSLHGSFVVETLCKYVDSALKAGSHGLSEALDLTVQVYNLMREKAIFYTMYRKDLSRRLVLGKSRVEDETQFLEGFKAVMDDEHYKSLFSMLTDIAESKEYAGFGVFEPLLVRQDTWVDLPVFANSQTNGFKLPPPLAAMLNPFNEFYQTKYKTENNGRNLTWVHYLNQITLTVDFPLGKKDLSLNTYQAAVLMLFLECDALSTTEIEQQSGLNGEFLDSVMASFTKGKYVILVQEKDGYRFNTEFQDKLCFLKVGHSPPKPQSSASSRALSERSHGVNPVDVQWFTESYIAKCLKNEESMPYTSVVSSTILQCRRRFGVVELKDIKKVVETLIEKGYIQRLARDASILEYVP</sequence>
<dbReference type="InterPro" id="IPR036388">
    <property type="entry name" value="WH-like_DNA-bd_sf"/>
</dbReference>
<protein>
    <recommendedName>
        <fullName evidence="5">Cullin family profile domain-containing protein</fullName>
    </recommendedName>
</protein>
<reference evidence="7" key="1">
    <citation type="submission" date="2016-05" db="EMBL/GenBank/DDBJ databases">
        <title>Comparative genomics of biotechnologically important yeasts.</title>
        <authorList>
            <consortium name="DOE Joint Genome Institute"/>
            <person name="Riley R."/>
            <person name="Haridas S."/>
            <person name="Wolfe K.H."/>
            <person name="Lopes M.R."/>
            <person name="Hittinger C.T."/>
            <person name="Goker M."/>
            <person name="Salamov A."/>
            <person name="Wisecaver J."/>
            <person name="Long T.M."/>
            <person name="Aerts A.L."/>
            <person name="Barry K."/>
            <person name="Choi C."/>
            <person name="Clum A."/>
            <person name="Coughlan A.Y."/>
            <person name="Deshpande S."/>
            <person name="Douglass A.P."/>
            <person name="Hanson S.J."/>
            <person name="Klenk H.-P."/>
            <person name="Labutti K."/>
            <person name="Lapidus A."/>
            <person name="Lindquist E."/>
            <person name="Lipzen A."/>
            <person name="Meier-Kolthoff J.P."/>
            <person name="Ohm R.A."/>
            <person name="Otillar R.P."/>
            <person name="Pangilinan J."/>
            <person name="Peng Y."/>
            <person name="Rokas A."/>
            <person name="Rosa C.A."/>
            <person name="Scheuner C."/>
            <person name="Sibirny A.A."/>
            <person name="Slot J.C."/>
            <person name="Stielow J.B."/>
            <person name="Sun H."/>
            <person name="Kurtzman C.P."/>
            <person name="Blackwell M."/>
            <person name="Grigoriev I.V."/>
            <person name="Jeffries T.W."/>
        </authorList>
    </citation>
    <scope>NUCLEOTIDE SEQUENCE [LARGE SCALE GENOMIC DNA]</scope>
    <source>
        <strain evidence="7">NRRL Y-12698</strain>
    </source>
</reference>
<dbReference type="RefSeq" id="XP_018984425.1">
    <property type="nucleotide sequence ID" value="XM_019127131.1"/>
</dbReference>
<evidence type="ECO:0000313" key="7">
    <source>
        <dbReference type="Proteomes" id="UP000094336"/>
    </source>
</evidence>
<dbReference type="PROSITE" id="PS50069">
    <property type="entry name" value="CULLIN_2"/>
    <property type="match status" value="1"/>
</dbReference>
<evidence type="ECO:0000256" key="1">
    <source>
        <dbReference type="ARBA" id="ARBA00006019"/>
    </source>
</evidence>
<dbReference type="GO" id="GO:0031625">
    <property type="term" value="F:ubiquitin protein ligase binding"/>
    <property type="evidence" value="ECO:0007669"/>
    <property type="project" value="InterPro"/>
</dbReference>
<dbReference type="InterPro" id="IPR036317">
    <property type="entry name" value="Cullin_homology_sf"/>
</dbReference>
<dbReference type="SMART" id="SM00884">
    <property type="entry name" value="Cullin_Nedd8"/>
    <property type="match status" value="1"/>
</dbReference>
<dbReference type="AlphaFoldDB" id="A0A1E3QQ57"/>
<accession>A0A1E3QQ57</accession>
<dbReference type="SMART" id="SM00182">
    <property type="entry name" value="CULLIN"/>
    <property type="match status" value="1"/>
</dbReference>
<evidence type="ECO:0000313" key="6">
    <source>
        <dbReference type="EMBL" id="ODQ79097.1"/>
    </source>
</evidence>
<dbReference type="Gene3D" id="1.10.10.10">
    <property type="entry name" value="Winged helix-like DNA-binding domain superfamily/Winged helix DNA-binding domain"/>
    <property type="match status" value="1"/>
</dbReference>
<organism evidence="6 7">
    <name type="scientific">Babjeviella inositovora NRRL Y-12698</name>
    <dbReference type="NCBI Taxonomy" id="984486"/>
    <lineage>
        <taxon>Eukaryota</taxon>
        <taxon>Fungi</taxon>
        <taxon>Dikarya</taxon>
        <taxon>Ascomycota</taxon>
        <taxon>Saccharomycotina</taxon>
        <taxon>Pichiomycetes</taxon>
        <taxon>Serinales incertae sedis</taxon>
        <taxon>Babjeviella</taxon>
    </lineage>
</organism>
<dbReference type="STRING" id="984486.A0A1E3QQ57"/>
<dbReference type="OrthoDB" id="27073at2759"/>
<comment type="similarity">
    <text evidence="1 2 3">Belongs to the cullin family.</text>
</comment>
<dbReference type="GeneID" id="30144984"/>
<gene>
    <name evidence="6" type="ORF">BABINDRAFT_14095</name>
</gene>
<dbReference type="InterPro" id="IPR016158">
    <property type="entry name" value="Cullin_homology"/>
</dbReference>
<evidence type="ECO:0000256" key="2">
    <source>
        <dbReference type="PROSITE-ProRule" id="PRU00330"/>
    </source>
</evidence>